<dbReference type="GO" id="GO:0006824">
    <property type="term" value="P:cobalt ion transport"/>
    <property type="evidence" value="ECO:0007669"/>
    <property type="project" value="UniProtKB-KW"/>
</dbReference>
<sequence>MDFTSSSLTTFPLQISLVFMVAAFILGALHALEPGHGKAVMAAFVMGTDATLEDTLLLGGTVVFSHVIVVVLLGIVSLFLAGSLNVNTTHDLMSIVGGVILVAVGLWILKKYHHPHHHHEHSINTKEANTKRGVVAIGLSTGIIPCPAALAVLLFSIANGQFYNGVIYVLVFSAGLAISITLLSVLFVKGKDFIQNYVSNKTINKIPILSASLIIIIGLLTLLQPITEYLLPFLHV</sequence>
<feature type="transmembrane region" description="Helical" evidence="1">
    <location>
        <begin position="56"/>
        <end position="80"/>
    </location>
</feature>
<evidence type="ECO:0000259" key="2">
    <source>
        <dbReference type="Pfam" id="PF13386"/>
    </source>
</evidence>
<dbReference type="PANTHER" id="PTHR40659:SF1">
    <property type="entry name" value="NICKEL_COBALT EFFLUX SYSTEM RCNA"/>
    <property type="match status" value="1"/>
</dbReference>
<keyword evidence="1" id="KW-0472">Membrane</keyword>
<dbReference type="HOGENOM" id="CLU_058605_4_1_2"/>
<organism evidence="3 4">
    <name type="scientific">Methanobacterium paludis (strain DSM 25820 / JCM 18151 / SWAN1)</name>
    <dbReference type="NCBI Taxonomy" id="868131"/>
    <lineage>
        <taxon>Archaea</taxon>
        <taxon>Methanobacteriati</taxon>
        <taxon>Methanobacteriota</taxon>
        <taxon>Methanomada group</taxon>
        <taxon>Methanobacteria</taxon>
        <taxon>Methanobacteriales</taxon>
        <taxon>Methanobacteriaceae</taxon>
        <taxon>Methanobacterium</taxon>
    </lineage>
</organism>
<dbReference type="InterPro" id="IPR051224">
    <property type="entry name" value="NiCoT_RcnA"/>
</dbReference>
<dbReference type="GeneID" id="10668139"/>
<dbReference type="eggNOG" id="arCOG03918">
    <property type="taxonomic scope" value="Archaea"/>
</dbReference>
<dbReference type="GO" id="GO:0015099">
    <property type="term" value="F:nickel cation transmembrane transporter activity"/>
    <property type="evidence" value="ECO:0007669"/>
    <property type="project" value="TreeGrafter"/>
</dbReference>
<dbReference type="OrthoDB" id="71082at2157"/>
<feature type="transmembrane region" description="Helical" evidence="1">
    <location>
        <begin position="134"/>
        <end position="159"/>
    </location>
</feature>
<protein>
    <submittedName>
        <fullName evidence="3">High-affinity nickel-transporter</fullName>
    </submittedName>
</protein>
<dbReference type="KEGG" id="mew:MSWAN_0649"/>
<feature type="transmembrane region" description="Helical" evidence="1">
    <location>
        <begin position="12"/>
        <end position="32"/>
    </location>
</feature>
<dbReference type="Pfam" id="PF13386">
    <property type="entry name" value="DsbD_2"/>
    <property type="match status" value="1"/>
</dbReference>
<dbReference type="GO" id="GO:0046583">
    <property type="term" value="F:monoatomic cation efflux transmembrane transporter activity"/>
    <property type="evidence" value="ECO:0007669"/>
    <property type="project" value="TreeGrafter"/>
</dbReference>
<proteinExistence type="predicted"/>
<dbReference type="InterPro" id="IPR039447">
    <property type="entry name" value="UreH-like_TM_dom"/>
</dbReference>
<dbReference type="RefSeq" id="WP_013825187.1">
    <property type="nucleotide sequence ID" value="NC_015574.1"/>
</dbReference>
<dbReference type="GO" id="GO:0010045">
    <property type="term" value="P:response to nickel cation"/>
    <property type="evidence" value="ECO:0007669"/>
    <property type="project" value="TreeGrafter"/>
</dbReference>
<evidence type="ECO:0000313" key="3">
    <source>
        <dbReference type="EMBL" id="AEG17685.1"/>
    </source>
</evidence>
<keyword evidence="1" id="KW-0812">Transmembrane</keyword>
<dbReference type="PANTHER" id="PTHR40659">
    <property type="entry name" value="NICKEL/COBALT EFFLUX SYSTEM RCNA"/>
    <property type="match status" value="1"/>
</dbReference>
<keyword evidence="4" id="KW-1185">Reference proteome</keyword>
<dbReference type="EMBL" id="CP002772">
    <property type="protein sequence ID" value="AEG17685.1"/>
    <property type="molecule type" value="Genomic_DNA"/>
</dbReference>
<accession>F6D637</accession>
<feature type="domain" description="Urease accessory protein UreH-like transmembrane" evidence="2">
    <location>
        <begin position="64"/>
        <end position="219"/>
    </location>
</feature>
<name>F6D637_METPW</name>
<dbReference type="STRING" id="868131.MSWAN_0649"/>
<feature type="transmembrane region" description="Helical" evidence="1">
    <location>
        <begin position="92"/>
        <end position="109"/>
    </location>
</feature>
<feature type="transmembrane region" description="Helical" evidence="1">
    <location>
        <begin position="208"/>
        <end position="226"/>
    </location>
</feature>
<reference evidence="3 4" key="1">
    <citation type="journal article" date="2014" name="Int. J. Syst. Evol. Microbiol.">
        <title>Methanobacterium paludis sp. nov. and a novel strain of Methanobacterium lacus isolated from northern peatlands.</title>
        <authorList>
            <person name="Cadillo-Quiroz H."/>
            <person name="Brauer S.L."/>
            <person name="Goodson N."/>
            <person name="Yavitt J.B."/>
            <person name="Zinder S.H."/>
        </authorList>
    </citation>
    <scope>NUCLEOTIDE SEQUENCE [LARGE SCALE GENOMIC DNA]</scope>
    <source>
        <strain evidence="4">DSM 25820 / JCM 18151 / SWAN1</strain>
    </source>
</reference>
<dbReference type="Proteomes" id="UP000009231">
    <property type="component" value="Chromosome"/>
</dbReference>
<evidence type="ECO:0000256" key="1">
    <source>
        <dbReference type="SAM" id="Phobius"/>
    </source>
</evidence>
<keyword evidence="1" id="KW-1133">Transmembrane helix</keyword>
<feature type="transmembrane region" description="Helical" evidence="1">
    <location>
        <begin position="165"/>
        <end position="188"/>
    </location>
</feature>
<evidence type="ECO:0000313" key="4">
    <source>
        <dbReference type="Proteomes" id="UP000009231"/>
    </source>
</evidence>
<dbReference type="AlphaFoldDB" id="F6D637"/>
<gene>
    <name evidence="3" type="ordered locus">MSWAN_0649</name>
</gene>
<dbReference type="GO" id="GO:0032025">
    <property type="term" value="P:response to cobalt ion"/>
    <property type="evidence" value="ECO:0007669"/>
    <property type="project" value="TreeGrafter"/>
</dbReference>
<dbReference type="GO" id="GO:0005886">
    <property type="term" value="C:plasma membrane"/>
    <property type="evidence" value="ECO:0007669"/>
    <property type="project" value="UniProtKB-SubCell"/>
</dbReference>